<dbReference type="GeneID" id="58229655"/>
<dbReference type="GO" id="GO:0032259">
    <property type="term" value="P:methylation"/>
    <property type="evidence" value="ECO:0007669"/>
    <property type="project" value="UniProtKB-KW"/>
</dbReference>
<dbReference type="InterPro" id="IPR051259">
    <property type="entry name" value="rRNA_Methyltransferase"/>
</dbReference>
<dbReference type="CDD" id="cd18109">
    <property type="entry name" value="SpoU-like_RNA-MTase"/>
    <property type="match status" value="1"/>
</dbReference>
<dbReference type="PANTHER" id="PTHR43191:SF2">
    <property type="entry name" value="RRNA METHYLTRANSFERASE 3, MITOCHONDRIAL"/>
    <property type="match status" value="1"/>
</dbReference>
<dbReference type="PATRIC" id="fig|151081.8.peg.2385"/>
<dbReference type="Pfam" id="PF22435">
    <property type="entry name" value="MRM3-like_sub_bind"/>
    <property type="match status" value="1"/>
</dbReference>
<dbReference type="GO" id="GO:0006396">
    <property type="term" value="P:RNA processing"/>
    <property type="evidence" value="ECO:0007669"/>
    <property type="project" value="InterPro"/>
</dbReference>
<dbReference type="eggNOG" id="COG0566">
    <property type="taxonomic scope" value="Bacteria"/>
</dbReference>
<evidence type="ECO:0000313" key="7">
    <source>
        <dbReference type="Proteomes" id="UP000033664"/>
    </source>
</evidence>
<evidence type="ECO:0000256" key="3">
    <source>
        <dbReference type="ARBA" id="ARBA00022679"/>
    </source>
</evidence>
<dbReference type="GO" id="GO:0003723">
    <property type="term" value="F:RNA binding"/>
    <property type="evidence" value="ECO:0007669"/>
    <property type="project" value="InterPro"/>
</dbReference>
<evidence type="ECO:0000259" key="4">
    <source>
        <dbReference type="Pfam" id="PF00588"/>
    </source>
</evidence>
<protein>
    <submittedName>
        <fullName evidence="6">RNA methyltransferase</fullName>
    </submittedName>
</protein>
<dbReference type="SUPFAM" id="SSF75217">
    <property type="entry name" value="alpha/beta knot"/>
    <property type="match status" value="1"/>
</dbReference>
<dbReference type="InterPro" id="IPR029028">
    <property type="entry name" value="Alpha/beta_knot_MTases"/>
</dbReference>
<dbReference type="OrthoDB" id="9794400at2"/>
<dbReference type="InterPro" id="IPR029026">
    <property type="entry name" value="tRNA_m1G_MTases_N"/>
</dbReference>
<organism evidence="6 7">
    <name type="scientific">Pseudoalteromonas ruthenica</name>
    <dbReference type="NCBI Taxonomy" id="151081"/>
    <lineage>
        <taxon>Bacteria</taxon>
        <taxon>Pseudomonadati</taxon>
        <taxon>Pseudomonadota</taxon>
        <taxon>Gammaproteobacteria</taxon>
        <taxon>Alteromonadales</taxon>
        <taxon>Pseudoalteromonadaceae</taxon>
        <taxon>Pseudoalteromonas</taxon>
    </lineage>
</organism>
<dbReference type="Gene3D" id="3.40.1280.10">
    <property type="match status" value="1"/>
</dbReference>
<dbReference type="EMBL" id="JXXZ01000011">
    <property type="protein sequence ID" value="KJY98009.1"/>
    <property type="molecule type" value="Genomic_DNA"/>
</dbReference>
<evidence type="ECO:0000256" key="2">
    <source>
        <dbReference type="ARBA" id="ARBA00022603"/>
    </source>
</evidence>
<dbReference type="InterPro" id="IPR029064">
    <property type="entry name" value="Ribosomal_eL30-like_sf"/>
</dbReference>
<accession>A0A0F4PQC3</accession>
<dbReference type="InterPro" id="IPR053888">
    <property type="entry name" value="MRM3-like_sub_bind"/>
</dbReference>
<dbReference type="PANTHER" id="PTHR43191">
    <property type="entry name" value="RRNA METHYLTRANSFERASE 3"/>
    <property type="match status" value="1"/>
</dbReference>
<dbReference type="Gene3D" id="3.30.1330.30">
    <property type="match status" value="1"/>
</dbReference>
<dbReference type="SUPFAM" id="SSF55315">
    <property type="entry name" value="L30e-like"/>
    <property type="match status" value="1"/>
</dbReference>
<evidence type="ECO:0000256" key="1">
    <source>
        <dbReference type="ARBA" id="ARBA00007228"/>
    </source>
</evidence>
<dbReference type="GO" id="GO:0008173">
    <property type="term" value="F:RNA methyltransferase activity"/>
    <property type="evidence" value="ECO:0007669"/>
    <property type="project" value="InterPro"/>
</dbReference>
<feature type="domain" description="MRM3-like substrate binding" evidence="5">
    <location>
        <begin position="7"/>
        <end position="91"/>
    </location>
</feature>
<feature type="domain" description="tRNA/rRNA methyltransferase SpoU type" evidence="4">
    <location>
        <begin position="107"/>
        <end position="239"/>
    </location>
</feature>
<dbReference type="Pfam" id="PF00588">
    <property type="entry name" value="SpoU_methylase"/>
    <property type="match status" value="1"/>
</dbReference>
<keyword evidence="3 6" id="KW-0808">Transferase</keyword>
<proteinExistence type="inferred from homology"/>
<dbReference type="InterPro" id="IPR001537">
    <property type="entry name" value="SpoU_MeTrfase"/>
</dbReference>
<dbReference type="RefSeq" id="WP_045979725.1">
    <property type="nucleotide sequence ID" value="NZ_JXXY01000011.1"/>
</dbReference>
<dbReference type="Proteomes" id="UP000033664">
    <property type="component" value="Unassembled WGS sequence"/>
</dbReference>
<keyword evidence="7" id="KW-1185">Reference proteome</keyword>
<dbReference type="AlphaFoldDB" id="A0A0F4PQC3"/>
<comment type="similarity">
    <text evidence="1">Belongs to the class IV-like SAM-binding methyltransferase superfamily. RNA methyltransferase TrmH family.</text>
</comment>
<keyword evidence="2 6" id="KW-0489">Methyltransferase</keyword>
<sequence length="247" mass="26947">MLSKNQQKYLRQLGQKKYRRQHHMFLVQGAKNVLELLQSDHDIDSVFASESFLAQHHQLLGSRLDARHIHQSDEGSLSKVSTLVTNNEVIAVAPMRDVTIQETSWQLALDGVSDPGNLGTLIRLADWYGFSQILLSPNCADPHNPKVISATMGSFTRVSCAIVDLPEYLQQLDKPVYGAFLGGTNVHHVEFAQQGVLVMGSESHGISEAVGQAISERITISGYGGAESLNVAIASGIILDNIKRCSG</sequence>
<evidence type="ECO:0000259" key="5">
    <source>
        <dbReference type="Pfam" id="PF22435"/>
    </source>
</evidence>
<comment type="caution">
    <text evidence="6">The sequence shown here is derived from an EMBL/GenBank/DDBJ whole genome shotgun (WGS) entry which is preliminary data.</text>
</comment>
<name>A0A0F4PQC3_9GAMM</name>
<gene>
    <name evidence="6" type="ORF">TW72_14235</name>
</gene>
<evidence type="ECO:0000313" key="6">
    <source>
        <dbReference type="EMBL" id="KJY98009.1"/>
    </source>
</evidence>
<reference evidence="6 7" key="1">
    <citation type="journal article" date="2015" name="BMC Genomics">
        <title>Genome mining reveals unlocked bioactive potential of marine Gram-negative bacteria.</title>
        <authorList>
            <person name="Machado H."/>
            <person name="Sonnenschein E.C."/>
            <person name="Melchiorsen J."/>
            <person name="Gram L."/>
        </authorList>
    </citation>
    <scope>NUCLEOTIDE SEQUENCE [LARGE SCALE GENOMIC DNA]</scope>
    <source>
        <strain evidence="6 7">S3137</strain>
    </source>
</reference>